<evidence type="ECO:0000313" key="1">
    <source>
        <dbReference type="EMBL" id="MFD2832318.1"/>
    </source>
</evidence>
<name>A0ABW5X4N3_9FLAO</name>
<gene>
    <name evidence="1" type="ORF">ACFSYS_03405</name>
</gene>
<keyword evidence="2" id="KW-1185">Reference proteome</keyword>
<accession>A0ABW5X4N3</accession>
<organism evidence="1 2">
    <name type="scientific">Christiangramia antarctica</name>
    <dbReference type="NCBI Taxonomy" id="2058158"/>
    <lineage>
        <taxon>Bacteria</taxon>
        <taxon>Pseudomonadati</taxon>
        <taxon>Bacteroidota</taxon>
        <taxon>Flavobacteriia</taxon>
        <taxon>Flavobacteriales</taxon>
        <taxon>Flavobacteriaceae</taxon>
        <taxon>Christiangramia</taxon>
    </lineage>
</organism>
<dbReference type="EMBL" id="JBHUOJ010000007">
    <property type="protein sequence ID" value="MFD2832318.1"/>
    <property type="molecule type" value="Genomic_DNA"/>
</dbReference>
<comment type="caution">
    <text evidence="1">The sequence shown here is derived from an EMBL/GenBank/DDBJ whole genome shotgun (WGS) entry which is preliminary data.</text>
</comment>
<dbReference type="Proteomes" id="UP001597438">
    <property type="component" value="Unassembled WGS sequence"/>
</dbReference>
<reference evidence="2" key="1">
    <citation type="journal article" date="2019" name="Int. J. Syst. Evol. Microbiol.">
        <title>The Global Catalogue of Microorganisms (GCM) 10K type strain sequencing project: providing services to taxonomists for standard genome sequencing and annotation.</title>
        <authorList>
            <consortium name="The Broad Institute Genomics Platform"/>
            <consortium name="The Broad Institute Genome Sequencing Center for Infectious Disease"/>
            <person name="Wu L."/>
            <person name="Ma J."/>
        </authorList>
    </citation>
    <scope>NUCLEOTIDE SEQUENCE [LARGE SCALE GENOMIC DNA]</scope>
    <source>
        <strain evidence="2">KCTC 52925</strain>
    </source>
</reference>
<dbReference type="RefSeq" id="WP_251740368.1">
    <property type="nucleotide sequence ID" value="NZ_JBHUOJ010000007.1"/>
</dbReference>
<sequence length="57" mass="7148">MKGKDVIEILELFWHYTLISQTKWVIGKRKEAIHIIFEKTRHKKERVEMFLWSKRKY</sequence>
<protein>
    <submittedName>
        <fullName evidence="1">Uncharacterized protein</fullName>
    </submittedName>
</protein>
<evidence type="ECO:0000313" key="2">
    <source>
        <dbReference type="Proteomes" id="UP001597438"/>
    </source>
</evidence>
<proteinExistence type="predicted"/>